<keyword evidence="2" id="KW-1185">Reference proteome</keyword>
<evidence type="ECO:0000313" key="1">
    <source>
        <dbReference type="EMBL" id="GJE96948.1"/>
    </source>
</evidence>
<gene>
    <name evidence="1" type="ORF">PsYK624_131580</name>
</gene>
<dbReference type="AlphaFoldDB" id="A0A9P3GJA7"/>
<comment type="caution">
    <text evidence="1">The sequence shown here is derived from an EMBL/GenBank/DDBJ whole genome shotgun (WGS) entry which is preliminary data.</text>
</comment>
<dbReference type="OrthoDB" id="3258136at2759"/>
<proteinExistence type="predicted"/>
<protein>
    <submittedName>
        <fullName evidence="1">Uncharacterized protein</fullName>
    </submittedName>
</protein>
<reference evidence="1 2" key="1">
    <citation type="submission" date="2021-08" db="EMBL/GenBank/DDBJ databases">
        <title>Draft Genome Sequence of Phanerochaete sordida strain YK-624.</title>
        <authorList>
            <person name="Mori T."/>
            <person name="Dohra H."/>
            <person name="Suzuki T."/>
            <person name="Kawagishi H."/>
            <person name="Hirai H."/>
        </authorList>
    </citation>
    <scope>NUCLEOTIDE SEQUENCE [LARGE SCALE GENOMIC DNA]</scope>
    <source>
        <strain evidence="1 2">YK-624</strain>
    </source>
</reference>
<evidence type="ECO:0000313" key="2">
    <source>
        <dbReference type="Proteomes" id="UP000703269"/>
    </source>
</evidence>
<organism evidence="1 2">
    <name type="scientific">Phanerochaete sordida</name>
    <dbReference type="NCBI Taxonomy" id="48140"/>
    <lineage>
        <taxon>Eukaryota</taxon>
        <taxon>Fungi</taxon>
        <taxon>Dikarya</taxon>
        <taxon>Basidiomycota</taxon>
        <taxon>Agaricomycotina</taxon>
        <taxon>Agaricomycetes</taxon>
        <taxon>Polyporales</taxon>
        <taxon>Phanerochaetaceae</taxon>
        <taxon>Phanerochaete</taxon>
    </lineage>
</organism>
<sequence length="238" mass="27018">MLLRFSSGDFHNATATDGQTGAVLFHISTPEPVRERAPSVASLYSFASSSTAVSEPAQPVQKTTFITDSEGAALAEITWRDRYYATSIRIGERTFNGTGEIFDSHYVKCLPDETIIPTQLEYKWRTTPDSLTLLDDDHNVIGRLYENYTPINCKLIPASKRAPGYDYLRLNKVPTSELVEVLVTFLLMTTLRERMYWITTYVYGSKAGQPRSAIGKLRKQAHRSLVHWRETLFRAKRD</sequence>
<dbReference type="Proteomes" id="UP000703269">
    <property type="component" value="Unassembled WGS sequence"/>
</dbReference>
<name>A0A9P3GJA7_9APHY</name>
<dbReference type="EMBL" id="BPQB01000065">
    <property type="protein sequence ID" value="GJE96948.1"/>
    <property type="molecule type" value="Genomic_DNA"/>
</dbReference>
<accession>A0A9P3GJA7</accession>